<evidence type="ECO:0000313" key="1">
    <source>
        <dbReference type="EMBL" id="CAL1394269.1"/>
    </source>
</evidence>
<gene>
    <name evidence="1" type="ORF">LTRI10_LOCUS34785</name>
</gene>
<dbReference type="EMBL" id="OZ034819">
    <property type="protein sequence ID" value="CAL1394269.1"/>
    <property type="molecule type" value="Genomic_DNA"/>
</dbReference>
<keyword evidence="2" id="KW-1185">Reference proteome</keyword>
<evidence type="ECO:0000313" key="2">
    <source>
        <dbReference type="Proteomes" id="UP001497516"/>
    </source>
</evidence>
<protein>
    <submittedName>
        <fullName evidence="1">Uncharacterized protein</fullName>
    </submittedName>
</protein>
<dbReference type="Proteomes" id="UP001497516">
    <property type="component" value="Chromosome 6"/>
</dbReference>
<name>A0AAV2F8D6_9ROSI</name>
<organism evidence="1 2">
    <name type="scientific">Linum trigynum</name>
    <dbReference type="NCBI Taxonomy" id="586398"/>
    <lineage>
        <taxon>Eukaryota</taxon>
        <taxon>Viridiplantae</taxon>
        <taxon>Streptophyta</taxon>
        <taxon>Embryophyta</taxon>
        <taxon>Tracheophyta</taxon>
        <taxon>Spermatophyta</taxon>
        <taxon>Magnoliopsida</taxon>
        <taxon>eudicotyledons</taxon>
        <taxon>Gunneridae</taxon>
        <taxon>Pentapetalae</taxon>
        <taxon>rosids</taxon>
        <taxon>fabids</taxon>
        <taxon>Malpighiales</taxon>
        <taxon>Linaceae</taxon>
        <taxon>Linum</taxon>
    </lineage>
</organism>
<dbReference type="AlphaFoldDB" id="A0AAV2F8D6"/>
<proteinExistence type="predicted"/>
<dbReference type="InterPro" id="IPR036047">
    <property type="entry name" value="F-box-like_dom_sf"/>
</dbReference>
<sequence length="167" mass="18769">MDRMVTDILLQVLGIGVTVFMFLYSHSIPQKIYAKLRQRALAADAEANRQFVRGAQLLSQARWSSVSATRSTLAKQAEEQADKAIAYDRRDAAAHILKGLALQILSKQPTPSAVCRSRCVSKSWWRILSDPEIIKKFIPSPPPYAARVMIAHSASYTVRSSDIWLRR</sequence>
<accession>A0AAV2F8D6</accession>
<dbReference type="SUPFAM" id="SSF81383">
    <property type="entry name" value="F-box domain"/>
    <property type="match status" value="1"/>
</dbReference>
<reference evidence="1 2" key="1">
    <citation type="submission" date="2024-04" db="EMBL/GenBank/DDBJ databases">
        <authorList>
            <person name="Fracassetti M."/>
        </authorList>
    </citation>
    <scope>NUCLEOTIDE SEQUENCE [LARGE SCALE GENOMIC DNA]</scope>
</reference>